<dbReference type="SMART" id="SM00342">
    <property type="entry name" value="HTH_ARAC"/>
    <property type="match status" value="1"/>
</dbReference>
<protein>
    <submittedName>
        <fullName evidence="5">AraC-like DNA-binding protein</fullName>
    </submittedName>
</protein>
<evidence type="ECO:0000313" key="5">
    <source>
        <dbReference type="EMBL" id="MDR6240618.1"/>
    </source>
</evidence>
<dbReference type="InterPro" id="IPR018062">
    <property type="entry name" value="HTH_AraC-typ_CS"/>
</dbReference>
<dbReference type="GO" id="GO:0003700">
    <property type="term" value="F:DNA-binding transcription factor activity"/>
    <property type="evidence" value="ECO:0007669"/>
    <property type="project" value="InterPro"/>
</dbReference>
<organism evidence="5 6">
    <name type="scientific">Aureibacter tunicatorum</name>
    <dbReference type="NCBI Taxonomy" id="866807"/>
    <lineage>
        <taxon>Bacteria</taxon>
        <taxon>Pseudomonadati</taxon>
        <taxon>Bacteroidota</taxon>
        <taxon>Cytophagia</taxon>
        <taxon>Cytophagales</taxon>
        <taxon>Persicobacteraceae</taxon>
        <taxon>Aureibacter</taxon>
    </lineage>
</organism>
<dbReference type="InterPro" id="IPR020449">
    <property type="entry name" value="Tscrpt_reg_AraC-type_HTH"/>
</dbReference>
<keyword evidence="6" id="KW-1185">Reference proteome</keyword>
<dbReference type="Pfam" id="PF22200">
    <property type="entry name" value="ExsA_N"/>
    <property type="match status" value="1"/>
</dbReference>
<feature type="domain" description="HTH araC/xylS-type" evidence="4">
    <location>
        <begin position="180"/>
        <end position="278"/>
    </location>
</feature>
<dbReference type="PANTHER" id="PTHR43280">
    <property type="entry name" value="ARAC-FAMILY TRANSCRIPTIONAL REGULATOR"/>
    <property type="match status" value="1"/>
</dbReference>
<dbReference type="Proteomes" id="UP001185092">
    <property type="component" value="Unassembled WGS sequence"/>
</dbReference>
<dbReference type="Gene3D" id="1.10.10.60">
    <property type="entry name" value="Homeodomain-like"/>
    <property type="match status" value="2"/>
</dbReference>
<dbReference type="InterPro" id="IPR009057">
    <property type="entry name" value="Homeodomain-like_sf"/>
</dbReference>
<evidence type="ECO:0000256" key="2">
    <source>
        <dbReference type="ARBA" id="ARBA00023125"/>
    </source>
</evidence>
<dbReference type="SUPFAM" id="SSF46689">
    <property type="entry name" value="Homeodomain-like"/>
    <property type="match status" value="2"/>
</dbReference>
<dbReference type="PROSITE" id="PS01124">
    <property type="entry name" value="HTH_ARAC_FAMILY_2"/>
    <property type="match status" value="1"/>
</dbReference>
<dbReference type="PROSITE" id="PS00041">
    <property type="entry name" value="HTH_ARAC_FAMILY_1"/>
    <property type="match status" value="1"/>
</dbReference>
<dbReference type="Pfam" id="PF12833">
    <property type="entry name" value="HTH_18"/>
    <property type="match status" value="1"/>
</dbReference>
<dbReference type="InterPro" id="IPR018060">
    <property type="entry name" value="HTH_AraC"/>
</dbReference>
<comment type="caution">
    <text evidence="5">The sequence shown here is derived from an EMBL/GenBank/DDBJ whole genome shotgun (WGS) entry which is preliminary data.</text>
</comment>
<dbReference type="AlphaFoldDB" id="A0AAE3XQ24"/>
<reference evidence="5" key="1">
    <citation type="submission" date="2023-07" db="EMBL/GenBank/DDBJ databases">
        <title>Genomic Encyclopedia of Type Strains, Phase IV (KMG-IV): sequencing the most valuable type-strain genomes for metagenomic binning, comparative biology and taxonomic classification.</title>
        <authorList>
            <person name="Goeker M."/>
        </authorList>
    </citation>
    <scope>NUCLEOTIDE SEQUENCE</scope>
    <source>
        <strain evidence="5">DSM 26174</strain>
    </source>
</reference>
<evidence type="ECO:0000313" key="6">
    <source>
        <dbReference type="Proteomes" id="UP001185092"/>
    </source>
</evidence>
<evidence type="ECO:0000256" key="3">
    <source>
        <dbReference type="ARBA" id="ARBA00023163"/>
    </source>
</evidence>
<dbReference type="InterPro" id="IPR054015">
    <property type="entry name" value="ExsA-like_N"/>
</dbReference>
<dbReference type="PANTHER" id="PTHR43280:SF2">
    <property type="entry name" value="HTH-TYPE TRANSCRIPTIONAL REGULATOR EXSA"/>
    <property type="match status" value="1"/>
</dbReference>
<accession>A0AAE3XQ24</accession>
<sequence length="281" mass="32374">MIHKHQHYDLLGKVVLERVVFTPPLRLKEDMQSEACLLYSVKGSSSLYDTDQKHSLDSGKGALMKCGNYFNHWHINKDDAQNEAIAIHLYPDLIRYVYRDDLPEFLTAKGKHSGPSVLMLDGSQLLKPYIESLLLYFNNPEIVDEEVIVLKVKELLSLLYKINSNNVREMMHDLFNPNNFDFKKIISKNINEDLSIEELAHLCNLSLSSFKRKFKAVFDDSPASYIKNKRLEKAAQMLQVSQDRVSDICFDCGFASVDSFSKSFKQRYGSTPSDYRNQMLN</sequence>
<dbReference type="EMBL" id="JAVDQD010000005">
    <property type="protein sequence ID" value="MDR6240618.1"/>
    <property type="molecule type" value="Genomic_DNA"/>
</dbReference>
<keyword evidence="2 5" id="KW-0238">DNA-binding</keyword>
<gene>
    <name evidence="5" type="ORF">HNQ88_003694</name>
</gene>
<dbReference type="GO" id="GO:0043565">
    <property type="term" value="F:sequence-specific DNA binding"/>
    <property type="evidence" value="ECO:0007669"/>
    <property type="project" value="InterPro"/>
</dbReference>
<evidence type="ECO:0000259" key="4">
    <source>
        <dbReference type="PROSITE" id="PS01124"/>
    </source>
</evidence>
<keyword evidence="3" id="KW-0804">Transcription</keyword>
<proteinExistence type="predicted"/>
<name>A0AAE3XQ24_9BACT</name>
<keyword evidence="1" id="KW-0805">Transcription regulation</keyword>
<evidence type="ECO:0000256" key="1">
    <source>
        <dbReference type="ARBA" id="ARBA00023015"/>
    </source>
</evidence>
<dbReference type="PRINTS" id="PR00032">
    <property type="entry name" value="HTHARAC"/>
</dbReference>
<dbReference type="RefSeq" id="WP_309940690.1">
    <property type="nucleotide sequence ID" value="NZ_AP025306.1"/>
</dbReference>